<accession>K9GSK9</accession>
<name>K9GSK9_9PROT</name>
<dbReference type="RefSeq" id="WP_009541975.1">
    <property type="nucleotide sequence ID" value="NZ_ANHY01000018.1"/>
</dbReference>
<dbReference type="AlphaFoldDB" id="K9GSK9"/>
<dbReference type="STRING" id="1238182.C882_1319"/>
<reference evidence="1 2" key="1">
    <citation type="journal article" date="2013" name="Genome Announc.">
        <title>Draft Genome Sequence of an Alphaproteobacterium, Caenispirillum salinarum AK4(T), Isolated from a Solar Saltern.</title>
        <authorList>
            <person name="Khatri I."/>
            <person name="Singh A."/>
            <person name="Korpole S."/>
            <person name="Pinnaka A.K."/>
            <person name="Subramanian S."/>
        </authorList>
    </citation>
    <scope>NUCLEOTIDE SEQUENCE [LARGE SCALE GENOMIC DNA]</scope>
    <source>
        <strain evidence="1 2">AK4</strain>
    </source>
</reference>
<proteinExistence type="predicted"/>
<comment type="caution">
    <text evidence="1">The sequence shown here is derived from an EMBL/GenBank/DDBJ whole genome shotgun (WGS) entry which is preliminary data.</text>
</comment>
<evidence type="ECO:0000313" key="1">
    <source>
        <dbReference type="EMBL" id="EKV27724.1"/>
    </source>
</evidence>
<organism evidence="1 2">
    <name type="scientific">Caenispirillum salinarum AK4</name>
    <dbReference type="NCBI Taxonomy" id="1238182"/>
    <lineage>
        <taxon>Bacteria</taxon>
        <taxon>Pseudomonadati</taxon>
        <taxon>Pseudomonadota</taxon>
        <taxon>Alphaproteobacteria</taxon>
        <taxon>Rhodospirillales</taxon>
        <taxon>Novispirillaceae</taxon>
        <taxon>Caenispirillum</taxon>
    </lineage>
</organism>
<protein>
    <submittedName>
        <fullName evidence="1">Uncharacterized protein</fullName>
    </submittedName>
</protein>
<keyword evidence="2" id="KW-1185">Reference proteome</keyword>
<gene>
    <name evidence="1" type="ORF">C882_1319</name>
</gene>
<sequence>MALGWYGNKPVALVSAQRLLKSAGSSRFLTKASNMADALVSRTVRLATKTPGQAGQALYKAVDNRMGASLRQSATGRSVDSALKAVTHDLGTAGVKTFNAYNAARKTAVQENLFGDLKALAAHKHMTGVGATSFANRLVFSGEGKEAVLARLDDDSLRQIDALLSKDYQRVDALAAKGGKRLGQLYMSRTFAKSMVSANPMRAHNDRVEMFSTMAQQKLDHLKTAVKAEMAARSL</sequence>
<dbReference type="Proteomes" id="UP000009881">
    <property type="component" value="Unassembled WGS sequence"/>
</dbReference>
<dbReference type="PATRIC" id="fig|1238182.3.peg.3533"/>
<dbReference type="EMBL" id="ANHY01000018">
    <property type="protein sequence ID" value="EKV27724.1"/>
    <property type="molecule type" value="Genomic_DNA"/>
</dbReference>
<evidence type="ECO:0000313" key="2">
    <source>
        <dbReference type="Proteomes" id="UP000009881"/>
    </source>
</evidence>